<accession>Q01YC6</accession>
<dbReference type="EMBL" id="CP000473">
    <property type="protein sequence ID" value="ABJ85339.1"/>
    <property type="molecule type" value="Genomic_DNA"/>
</dbReference>
<evidence type="ECO:0008006" key="3">
    <source>
        <dbReference type="Google" id="ProtNLM"/>
    </source>
</evidence>
<reference evidence="2" key="1">
    <citation type="submission" date="2006-10" db="EMBL/GenBank/DDBJ databases">
        <title>Complete sequence of Solibacter usitatus Ellin6076.</title>
        <authorList>
            <consortium name="US DOE Joint Genome Institute"/>
            <person name="Copeland A."/>
            <person name="Lucas S."/>
            <person name="Lapidus A."/>
            <person name="Barry K."/>
            <person name="Detter J.C."/>
            <person name="Glavina del Rio T."/>
            <person name="Hammon N."/>
            <person name="Israni S."/>
            <person name="Dalin E."/>
            <person name="Tice H."/>
            <person name="Pitluck S."/>
            <person name="Thompson L.S."/>
            <person name="Brettin T."/>
            <person name="Bruce D."/>
            <person name="Han C."/>
            <person name="Tapia R."/>
            <person name="Gilna P."/>
            <person name="Schmutz J."/>
            <person name="Larimer F."/>
            <person name="Land M."/>
            <person name="Hauser L."/>
            <person name="Kyrpides N."/>
            <person name="Mikhailova N."/>
            <person name="Janssen P.H."/>
            <person name="Kuske C.R."/>
            <person name="Richardson P."/>
        </authorList>
    </citation>
    <scope>NUCLEOTIDE SEQUENCE</scope>
    <source>
        <strain evidence="2">Ellin6076</strain>
    </source>
</reference>
<dbReference type="KEGG" id="sus:Acid_4378"/>
<feature type="transmembrane region" description="Helical" evidence="1">
    <location>
        <begin position="120"/>
        <end position="138"/>
    </location>
</feature>
<evidence type="ECO:0000256" key="1">
    <source>
        <dbReference type="SAM" id="Phobius"/>
    </source>
</evidence>
<feature type="transmembrane region" description="Helical" evidence="1">
    <location>
        <begin position="38"/>
        <end position="56"/>
    </location>
</feature>
<feature type="transmembrane region" description="Helical" evidence="1">
    <location>
        <begin position="76"/>
        <end position="99"/>
    </location>
</feature>
<keyword evidence="1" id="KW-0812">Transmembrane</keyword>
<evidence type="ECO:0000313" key="2">
    <source>
        <dbReference type="EMBL" id="ABJ85339.1"/>
    </source>
</evidence>
<keyword evidence="1" id="KW-0472">Membrane</keyword>
<dbReference type="GO" id="GO:0016020">
    <property type="term" value="C:membrane"/>
    <property type="evidence" value="ECO:0007669"/>
    <property type="project" value="InterPro"/>
</dbReference>
<dbReference type="Gene3D" id="1.20.120.80">
    <property type="entry name" value="Cytochrome c oxidase, subunit III, four-helix bundle"/>
    <property type="match status" value="1"/>
</dbReference>
<dbReference type="eggNOG" id="COG2322">
    <property type="taxonomic scope" value="Bacteria"/>
</dbReference>
<keyword evidence="1" id="KW-1133">Transmembrane helix</keyword>
<dbReference type="InterPro" id="IPR007352">
    <property type="entry name" value="DUF420"/>
</dbReference>
<dbReference type="PANTHER" id="PTHR37692">
    <property type="entry name" value="HYPOTHETICAL MEMBRANE SPANNING PROTEIN"/>
    <property type="match status" value="1"/>
</dbReference>
<organism evidence="2">
    <name type="scientific">Solibacter usitatus (strain Ellin6076)</name>
    <dbReference type="NCBI Taxonomy" id="234267"/>
    <lineage>
        <taxon>Bacteria</taxon>
        <taxon>Pseudomonadati</taxon>
        <taxon>Acidobacteriota</taxon>
        <taxon>Terriglobia</taxon>
        <taxon>Bryobacterales</taxon>
        <taxon>Solibacteraceae</taxon>
        <taxon>Candidatus Solibacter</taxon>
    </lineage>
</organism>
<proteinExistence type="predicted"/>
<dbReference type="GO" id="GO:0004129">
    <property type="term" value="F:cytochrome-c oxidase activity"/>
    <property type="evidence" value="ECO:0007669"/>
    <property type="project" value="InterPro"/>
</dbReference>
<dbReference type="PANTHER" id="PTHR37692:SF1">
    <property type="entry name" value="DUF420 DOMAIN-CONTAINING PROTEIN"/>
    <property type="match status" value="1"/>
</dbReference>
<sequence length="142" mass="16195">MIHLLPTVNATLNAISAVLLVWGYTLIRRKQIEKHRRVMLTAFVTSCLFLVCYLVYHTLVGGSVPFGHEGTLVRTIYFSILIPHTILAATVPVLAIITLRRGLTEKYDRHRKIARWTLPIWLFVSVTGVIVYLMLYHLPAAR</sequence>
<dbReference type="AlphaFoldDB" id="Q01YC6"/>
<dbReference type="InterPro" id="IPR013833">
    <property type="entry name" value="Cyt_c_oxidase_su3_a-hlx"/>
</dbReference>
<dbReference type="Pfam" id="PF04238">
    <property type="entry name" value="DUF420"/>
    <property type="match status" value="1"/>
</dbReference>
<dbReference type="GO" id="GO:0022904">
    <property type="term" value="P:respiratory electron transport chain"/>
    <property type="evidence" value="ECO:0007669"/>
    <property type="project" value="InterPro"/>
</dbReference>
<dbReference type="HOGENOM" id="CLU_104065_2_0_0"/>
<protein>
    <recommendedName>
        <fullName evidence="3">DUF420 domain-containing protein</fullName>
    </recommendedName>
</protein>
<name>Q01YC6_SOLUE</name>
<dbReference type="InParanoid" id="Q01YC6"/>
<gene>
    <name evidence="2" type="ordered locus">Acid_4378</name>
</gene>
<dbReference type="STRING" id="234267.Acid_4378"/>
<dbReference type="OrthoDB" id="9811380at2"/>
<feature type="transmembrane region" description="Helical" evidence="1">
    <location>
        <begin position="6"/>
        <end position="26"/>
    </location>
</feature>